<dbReference type="InterPro" id="IPR053151">
    <property type="entry name" value="RNase_H-like"/>
</dbReference>
<evidence type="ECO:0000313" key="2">
    <source>
        <dbReference type="EMBL" id="GAU36087.1"/>
    </source>
</evidence>
<accession>A0A2Z6P0X5</accession>
<dbReference type="Gene3D" id="3.30.420.10">
    <property type="entry name" value="Ribonuclease H-like superfamily/Ribonuclease H"/>
    <property type="match status" value="1"/>
</dbReference>
<dbReference type="CDD" id="cd06222">
    <property type="entry name" value="RNase_H_like"/>
    <property type="match status" value="1"/>
</dbReference>
<dbReference type="OrthoDB" id="1431454at2759"/>
<keyword evidence="3" id="KW-1185">Reference proteome</keyword>
<dbReference type="SUPFAM" id="SSF53098">
    <property type="entry name" value="Ribonuclease H-like"/>
    <property type="match status" value="1"/>
</dbReference>
<dbReference type="PANTHER" id="PTHR47723">
    <property type="entry name" value="OS05G0353850 PROTEIN"/>
    <property type="match status" value="1"/>
</dbReference>
<protein>
    <recommendedName>
        <fullName evidence="1">RNase H type-1 domain-containing protein</fullName>
    </recommendedName>
</protein>
<evidence type="ECO:0000313" key="3">
    <source>
        <dbReference type="Proteomes" id="UP000242715"/>
    </source>
</evidence>
<dbReference type="InterPro" id="IPR002156">
    <property type="entry name" value="RNaseH_domain"/>
</dbReference>
<dbReference type="GO" id="GO:0003676">
    <property type="term" value="F:nucleic acid binding"/>
    <property type="evidence" value="ECO:0007669"/>
    <property type="project" value="InterPro"/>
</dbReference>
<reference evidence="3" key="1">
    <citation type="journal article" date="2017" name="Front. Plant Sci.">
        <title>Climate Clever Clovers: New Paradigm to Reduce the Environmental Footprint of Ruminants by Breeding Low Methanogenic Forages Utilizing Haplotype Variation.</title>
        <authorList>
            <person name="Kaur P."/>
            <person name="Appels R."/>
            <person name="Bayer P.E."/>
            <person name="Keeble-Gagnere G."/>
            <person name="Wang J."/>
            <person name="Hirakawa H."/>
            <person name="Shirasawa K."/>
            <person name="Vercoe P."/>
            <person name="Stefanova K."/>
            <person name="Durmic Z."/>
            <person name="Nichols P."/>
            <person name="Revell C."/>
            <person name="Isobe S.N."/>
            <person name="Edwards D."/>
            <person name="Erskine W."/>
        </authorList>
    </citation>
    <scope>NUCLEOTIDE SEQUENCE [LARGE SCALE GENOMIC DNA]</scope>
    <source>
        <strain evidence="3">cv. Daliak</strain>
    </source>
</reference>
<dbReference type="GO" id="GO:0004523">
    <property type="term" value="F:RNA-DNA hybrid ribonuclease activity"/>
    <property type="evidence" value="ECO:0007669"/>
    <property type="project" value="InterPro"/>
</dbReference>
<dbReference type="InterPro" id="IPR012337">
    <property type="entry name" value="RNaseH-like_sf"/>
</dbReference>
<dbReference type="InterPro" id="IPR036397">
    <property type="entry name" value="RNaseH_sf"/>
</dbReference>
<proteinExistence type="predicted"/>
<dbReference type="AlphaFoldDB" id="A0A2Z6P0X5"/>
<evidence type="ECO:0000259" key="1">
    <source>
        <dbReference type="Pfam" id="PF13456"/>
    </source>
</evidence>
<gene>
    <name evidence="2" type="ORF">TSUD_276980</name>
</gene>
<dbReference type="EMBL" id="DF973616">
    <property type="protein sequence ID" value="GAU36087.1"/>
    <property type="molecule type" value="Genomic_DNA"/>
</dbReference>
<dbReference type="Proteomes" id="UP000242715">
    <property type="component" value="Unassembled WGS sequence"/>
</dbReference>
<organism evidence="2 3">
    <name type="scientific">Trifolium subterraneum</name>
    <name type="common">Subterranean clover</name>
    <dbReference type="NCBI Taxonomy" id="3900"/>
    <lineage>
        <taxon>Eukaryota</taxon>
        <taxon>Viridiplantae</taxon>
        <taxon>Streptophyta</taxon>
        <taxon>Embryophyta</taxon>
        <taxon>Tracheophyta</taxon>
        <taxon>Spermatophyta</taxon>
        <taxon>Magnoliopsida</taxon>
        <taxon>eudicotyledons</taxon>
        <taxon>Gunneridae</taxon>
        <taxon>Pentapetalae</taxon>
        <taxon>rosids</taxon>
        <taxon>fabids</taxon>
        <taxon>Fabales</taxon>
        <taxon>Fabaceae</taxon>
        <taxon>Papilionoideae</taxon>
        <taxon>50 kb inversion clade</taxon>
        <taxon>NPAAA clade</taxon>
        <taxon>Hologalegina</taxon>
        <taxon>IRL clade</taxon>
        <taxon>Trifolieae</taxon>
        <taxon>Trifolium</taxon>
    </lineage>
</organism>
<feature type="domain" description="RNase H type-1" evidence="1">
    <location>
        <begin position="31"/>
        <end position="105"/>
    </location>
</feature>
<sequence>MLQQVLPKVERNEVMIMINWKPPSEGWVKLNIDGVYKEGSAAGCGVVIRDSNGVWRGGFAKNLGICSAYVAKLWGVVEGLRCVRSLGFNRIELNVDSSVVSQVLRRPGYGRPLGGA</sequence>
<name>A0A2Z6P0X5_TRISU</name>
<dbReference type="PANTHER" id="PTHR47723:SF13">
    <property type="entry name" value="PUTATIVE-RELATED"/>
    <property type="match status" value="1"/>
</dbReference>
<dbReference type="InterPro" id="IPR044730">
    <property type="entry name" value="RNase_H-like_dom_plant"/>
</dbReference>
<dbReference type="Pfam" id="PF13456">
    <property type="entry name" value="RVT_3"/>
    <property type="match status" value="1"/>
</dbReference>